<sequence>MRAALIAVVSDPLASDGRRSAACAAQTVWGGLLTCVASRSWAVGDVRSRVCSRIVDCHFMPGARHPPPARVSMRNGACLLLCWYCACVRH</sequence>
<dbReference type="EMBL" id="BGZK01000539">
    <property type="protein sequence ID" value="GBP49193.1"/>
    <property type="molecule type" value="Genomic_DNA"/>
</dbReference>
<protein>
    <submittedName>
        <fullName evidence="1">Uncharacterized protein</fullName>
    </submittedName>
</protein>
<comment type="caution">
    <text evidence="1">The sequence shown here is derived from an EMBL/GenBank/DDBJ whole genome shotgun (WGS) entry which is preliminary data.</text>
</comment>
<accession>A0A4C1WDQ7</accession>
<evidence type="ECO:0000313" key="1">
    <source>
        <dbReference type="EMBL" id="GBP49193.1"/>
    </source>
</evidence>
<gene>
    <name evidence="1" type="ORF">EVAR_46211_1</name>
</gene>
<keyword evidence="2" id="KW-1185">Reference proteome</keyword>
<proteinExistence type="predicted"/>
<reference evidence="1 2" key="1">
    <citation type="journal article" date="2019" name="Commun. Biol.">
        <title>The bagworm genome reveals a unique fibroin gene that provides high tensile strength.</title>
        <authorList>
            <person name="Kono N."/>
            <person name="Nakamura H."/>
            <person name="Ohtoshi R."/>
            <person name="Tomita M."/>
            <person name="Numata K."/>
            <person name="Arakawa K."/>
        </authorList>
    </citation>
    <scope>NUCLEOTIDE SEQUENCE [LARGE SCALE GENOMIC DNA]</scope>
</reference>
<organism evidence="1 2">
    <name type="scientific">Eumeta variegata</name>
    <name type="common">Bagworm moth</name>
    <name type="synonym">Eumeta japonica</name>
    <dbReference type="NCBI Taxonomy" id="151549"/>
    <lineage>
        <taxon>Eukaryota</taxon>
        <taxon>Metazoa</taxon>
        <taxon>Ecdysozoa</taxon>
        <taxon>Arthropoda</taxon>
        <taxon>Hexapoda</taxon>
        <taxon>Insecta</taxon>
        <taxon>Pterygota</taxon>
        <taxon>Neoptera</taxon>
        <taxon>Endopterygota</taxon>
        <taxon>Lepidoptera</taxon>
        <taxon>Glossata</taxon>
        <taxon>Ditrysia</taxon>
        <taxon>Tineoidea</taxon>
        <taxon>Psychidae</taxon>
        <taxon>Oiketicinae</taxon>
        <taxon>Eumeta</taxon>
    </lineage>
</organism>
<evidence type="ECO:0000313" key="2">
    <source>
        <dbReference type="Proteomes" id="UP000299102"/>
    </source>
</evidence>
<name>A0A4C1WDQ7_EUMVA</name>
<dbReference type="Proteomes" id="UP000299102">
    <property type="component" value="Unassembled WGS sequence"/>
</dbReference>
<dbReference type="AlphaFoldDB" id="A0A4C1WDQ7"/>